<feature type="site" description="Discriminates between blocked and unblocked aminoacyl-tRNA" evidence="8">
    <location>
        <position position="12"/>
    </location>
</feature>
<dbReference type="CDD" id="cd00462">
    <property type="entry name" value="PTH"/>
    <property type="match status" value="1"/>
</dbReference>
<dbReference type="PROSITE" id="PS01196">
    <property type="entry name" value="PEPT_TRNA_HYDROL_2"/>
    <property type="match status" value="1"/>
</dbReference>
<evidence type="ECO:0000256" key="4">
    <source>
        <dbReference type="ARBA" id="ARBA00022884"/>
    </source>
</evidence>
<dbReference type="PANTHER" id="PTHR17224">
    <property type="entry name" value="PEPTIDYL-TRNA HYDROLASE"/>
    <property type="match status" value="1"/>
</dbReference>
<proteinExistence type="inferred from homology"/>
<dbReference type="EC" id="3.1.1.29" evidence="1 8"/>
<evidence type="ECO:0000313" key="11">
    <source>
        <dbReference type="EMBL" id="QTU84050.1"/>
    </source>
</evidence>
<evidence type="ECO:0000256" key="1">
    <source>
        <dbReference type="ARBA" id="ARBA00013260"/>
    </source>
</evidence>
<dbReference type="InterPro" id="IPR036416">
    <property type="entry name" value="Pept_tRNA_hydro_sf"/>
</dbReference>
<comment type="subcellular location">
    <subcellularLocation>
        <location evidence="8">Cytoplasm</location>
    </subcellularLocation>
</comment>
<gene>
    <name evidence="8" type="primary">pth</name>
    <name evidence="11" type="ORF">J7S26_06725</name>
</gene>
<comment type="function">
    <text evidence="8">Catalyzes the release of premature peptidyl moieties from peptidyl-tRNA molecules trapped in stalled 50S ribosomal subunits, and thus maintains levels of free tRNAs and 50S ribosomes.</text>
</comment>
<feature type="binding site" evidence="8">
    <location>
        <position position="115"/>
    </location>
    <ligand>
        <name>tRNA</name>
        <dbReference type="ChEBI" id="CHEBI:17843"/>
    </ligand>
</feature>
<evidence type="ECO:0000256" key="3">
    <source>
        <dbReference type="ARBA" id="ARBA00022801"/>
    </source>
</evidence>
<feature type="binding site" evidence="8">
    <location>
        <position position="69"/>
    </location>
    <ligand>
        <name>tRNA</name>
        <dbReference type="ChEBI" id="CHEBI:17843"/>
    </ligand>
</feature>
<protein>
    <recommendedName>
        <fullName evidence="7 8">Peptidyl-tRNA hydrolase</fullName>
        <shortName evidence="8">Pth</shortName>
        <ecNumber evidence="1 8">3.1.1.29</ecNumber>
    </recommendedName>
</protein>
<evidence type="ECO:0000313" key="12">
    <source>
        <dbReference type="Proteomes" id="UP000671910"/>
    </source>
</evidence>
<keyword evidence="4 8" id="KW-0694">RNA-binding</keyword>
<comment type="subunit">
    <text evidence="8">Monomer.</text>
</comment>
<dbReference type="SUPFAM" id="SSF53178">
    <property type="entry name" value="Peptidyl-tRNA hydrolase-like"/>
    <property type="match status" value="1"/>
</dbReference>
<dbReference type="InterPro" id="IPR001328">
    <property type="entry name" value="Pept_tRNA_hydro"/>
</dbReference>
<dbReference type="AlphaFoldDB" id="A0A9E6MQD1"/>
<feature type="binding site" evidence="8">
    <location>
        <position position="17"/>
    </location>
    <ligand>
        <name>tRNA</name>
        <dbReference type="ChEBI" id="CHEBI:17843"/>
    </ligand>
</feature>
<feature type="binding site" evidence="8">
    <location>
        <position position="67"/>
    </location>
    <ligand>
        <name>tRNA</name>
        <dbReference type="ChEBI" id="CHEBI:17843"/>
    </ligand>
</feature>
<feature type="site" description="Stabilizes the basic form of H active site to accept a proton" evidence="8">
    <location>
        <position position="94"/>
    </location>
</feature>
<evidence type="ECO:0000256" key="9">
    <source>
        <dbReference type="RuleBase" id="RU000673"/>
    </source>
</evidence>
<dbReference type="InterPro" id="IPR018171">
    <property type="entry name" value="Pept_tRNA_hydro_CS"/>
</dbReference>
<dbReference type="NCBIfam" id="TIGR00447">
    <property type="entry name" value="pth"/>
    <property type="match status" value="1"/>
</dbReference>
<reference evidence="11" key="1">
    <citation type="submission" date="2021-04" db="EMBL/GenBank/DDBJ databases">
        <title>Novel species in family Eggerthellaceae.</title>
        <authorList>
            <person name="Zhang G."/>
        </authorList>
    </citation>
    <scope>NUCLEOTIDE SEQUENCE</scope>
    <source>
        <strain evidence="11">Zg-886</strain>
    </source>
</reference>
<dbReference type="GO" id="GO:0004045">
    <property type="term" value="F:peptidyl-tRNA hydrolase activity"/>
    <property type="evidence" value="ECO:0007669"/>
    <property type="project" value="UniProtKB-UniRule"/>
</dbReference>
<dbReference type="EMBL" id="CP072829">
    <property type="protein sequence ID" value="QTU84050.1"/>
    <property type="molecule type" value="Genomic_DNA"/>
</dbReference>
<dbReference type="Proteomes" id="UP000671910">
    <property type="component" value="Chromosome"/>
</dbReference>
<dbReference type="GO" id="GO:0006515">
    <property type="term" value="P:protein quality control for misfolded or incompletely synthesized proteins"/>
    <property type="evidence" value="ECO:0007669"/>
    <property type="project" value="UniProtKB-UniRule"/>
</dbReference>
<feature type="active site" description="Proton acceptor" evidence="8">
    <location>
        <position position="22"/>
    </location>
</feature>
<evidence type="ECO:0000256" key="5">
    <source>
        <dbReference type="ARBA" id="ARBA00038063"/>
    </source>
</evidence>
<dbReference type="Pfam" id="PF01195">
    <property type="entry name" value="Pept_tRNA_hydro"/>
    <property type="match status" value="1"/>
</dbReference>
<evidence type="ECO:0000256" key="6">
    <source>
        <dbReference type="ARBA" id="ARBA00048707"/>
    </source>
</evidence>
<evidence type="ECO:0000256" key="7">
    <source>
        <dbReference type="ARBA" id="ARBA00050038"/>
    </source>
</evidence>
<name>A0A9E6MQD1_9ACTN</name>
<dbReference type="GO" id="GO:0072344">
    <property type="term" value="P:rescue of stalled ribosome"/>
    <property type="evidence" value="ECO:0007669"/>
    <property type="project" value="UniProtKB-UniRule"/>
</dbReference>
<accession>A0A9E6MQD1</accession>
<keyword evidence="8" id="KW-0963">Cytoplasm</keyword>
<dbReference type="FunFam" id="3.40.50.1470:FF:000001">
    <property type="entry name" value="Peptidyl-tRNA hydrolase"/>
    <property type="match status" value="1"/>
</dbReference>
<comment type="catalytic activity">
    <reaction evidence="6 8 9">
        <text>an N-acyl-L-alpha-aminoacyl-tRNA + H2O = an N-acyl-L-amino acid + a tRNA + H(+)</text>
        <dbReference type="Rhea" id="RHEA:54448"/>
        <dbReference type="Rhea" id="RHEA-COMP:10123"/>
        <dbReference type="Rhea" id="RHEA-COMP:13883"/>
        <dbReference type="ChEBI" id="CHEBI:15377"/>
        <dbReference type="ChEBI" id="CHEBI:15378"/>
        <dbReference type="ChEBI" id="CHEBI:59874"/>
        <dbReference type="ChEBI" id="CHEBI:78442"/>
        <dbReference type="ChEBI" id="CHEBI:138191"/>
        <dbReference type="EC" id="3.1.1.29"/>
    </reaction>
</comment>
<keyword evidence="3 8" id="KW-0378">Hydrolase</keyword>
<evidence type="ECO:0000256" key="8">
    <source>
        <dbReference type="HAMAP-Rule" id="MF_00083"/>
    </source>
</evidence>
<evidence type="ECO:0000256" key="10">
    <source>
        <dbReference type="RuleBase" id="RU004320"/>
    </source>
</evidence>
<dbReference type="Gene3D" id="3.40.50.1470">
    <property type="entry name" value="Peptidyl-tRNA hydrolase"/>
    <property type="match status" value="1"/>
</dbReference>
<dbReference type="KEGG" id="ebz:J7S26_06725"/>
<keyword evidence="2 8" id="KW-0820">tRNA-binding</keyword>
<sequence>MSETYLIVGLGNPGEEYAHTRHNAGFDTIDKLAKEVGVRYWKTECGALAAKGAYRDCDVVLAKPQSYMNTSGGPVKQLMNAYGVSADRLVVIHDELDIAPDAVRAKFGGGHAGHNGLRSICDKLGTRDWFRVRVGIGRPPGRMPVVDWVLSRPKKEAADDFEYVCDKAVQATLCLITEGLDQTQQRFNS</sequence>
<organism evidence="11 12">
    <name type="scientific">Xiamenia xianingshaonis</name>
    <dbReference type="NCBI Taxonomy" id="2682776"/>
    <lineage>
        <taxon>Bacteria</taxon>
        <taxon>Bacillati</taxon>
        <taxon>Actinomycetota</taxon>
        <taxon>Coriobacteriia</taxon>
        <taxon>Eggerthellales</taxon>
        <taxon>Eggerthellaceae</taxon>
        <taxon>Xiamenia</taxon>
    </lineage>
</organism>
<dbReference type="PROSITE" id="PS01195">
    <property type="entry name" value="PEPT_TRNA_HYDROL_1"/>
    <property type="match status" value="1"/>
</dbReference>
<dbReference type="RefSeq" id="WP_261428512.1">
    <property type="nucleotide sequence ID" value="NZ_CP072829.1"/>
</dbReference>
<comment type="similarity">
    <text evidence="5 8 10">Belongs to the PTH family.</text>
</comment>
<evidence type="ECO:0000256" key="2">
    <source>
        <dbReference type="ARBA" id="ARBA00022555"/>
    </source>
</evidence>
<dbReference type="GO" id="GO:0000049">
    <property type="term" value="F:tRNA binding"/>
    <property type="evidence" value="ECO:0007669"/>
    <property type="project" value="UniProtKB-UniRule"/>
</dbReference>
<dbReference type="GO" id="GO:0005737">
    <property type="term" value="C:cytoplasm"/>
    <property type="evidence" value="ECO:0007669"/>
    <property type="project" value="UniProtKB-SubCell"/>
</dbReference>
<comment type="function">
    <text evidence="8">Hydrolyzes ribosome-free peptidyl-tRNAs (with 1 or more amino acids incorporated), which drop off the ribosome during protein synthesis, or as a result of ribosome stalling.</text>
</comment>
<dbReference type="HAMAP" id="MF_00083">
    <property type="entry name" value="Pept_tRNA_hydro_bact"/>
    <property type="match status" value="1"/>
</dbReference>
<dbReference type="PANTHER" id="PTHR17224:SF1">
    <property type="entry name" value="PEPTIDYL-TRNA HYDROLASE"/>
    <property type="match status" value="1"/>
</dbReference>